<evidence type="ECO:0000256" key="1">
    <source>
        <dbReference type="ARBA" id="ARBA00022723"/>
    </source>
</evidence>
<dbReference type="SUPFAM" id="SSF53927">
    <property type="entry name" value="Cytidine deaminase-like"/>
    <property type="match status" value="1"/>
</dbReference>
<dbReference type="AlphaFoldDB" id="A0A2K8NVR7"/>
<dbReference type="PROSITE" id="PS00903">
    <property type="entry name" value="CYT_DCMP_DEAMINASES_1"/>
    <property type="match status" value="1"/>
</dbReference>
<dbReference type="RefSeq" id="WP_100609798.1">
    <property type="nucleotide sequence ID" value="NZ_CP024962.1"/>
</dbReference>
<proteinExistence type="predicted"/>
<dbReference type="GO" id="GO:0052717">
    <property type="term" value="F:tRNA-specific adenosine-34 deaminase activity"/>
    <property type="evidence" value="ECO:0007669"/>
    <property type="project" value="UniProtKB-EC"/>
</dbReference>
<evidence type="ECO:0000313" key="5">
    <source>
        <dbReference type="Proteomes" id="UP000232222"/>
    </source>
</evidence>
<sequence>MEDQYFETLMKALKNTEKSEDVPVSSLILDPQGNVASIGWNTRQANWEISNHAEINALNNLTTKIKSLNLDQYTLLTTLEPCQMCYGAIKQTKIKQIKYLVTSDKYGIHNHFSINDISPKLQKNSTPEQERQYQEILETFFKKLRHPENNN</sequence>
<dbReference type="PANTHER" id="PTHR11079:SF202">
    <property type="entry name" value="TRNA-SPECIFIC ADENOSINE DEAMINASE"/>
    <property type="match status" value="1"/>
</dbReference>
<dbReference type="KEGG" id="efr:EFREU_v1c07030"/>
<dbReference type="InterPro" id="IPR016193">
    <property type="entry name" value="Cytidine_deaminase-like"/>
</dbReference>
<evidence type="ECO:0000256" key="2">
    <source>
        <dbReference type="ARBA" id="ARBA00022833"/>
    </source>
</evidence>
<dbReference type="GO" id="GO:0002100">
    <property type="term" value="P:tRNA wobble adenosine to inosine editing"/>
    <property type="evidence" value="ECO:0007669"/>
    <property type="project" value="InterPro"/>
</dbReference>
<reference evidence="4 5" key="1">
    <citation type="submission" date="2017-11" db="EMBL/GenBank/DDBJ databases">
        <title>Genome sequence of Entomoplasma freundtii BARC 318 (ATCC 51999).</title>
        <authorList>
            <person name="Lo W.-S."/>
            <person name="Gasparich G.E."/>
            <person name="Kuo C.-H."/>
        </authorList>
    </citation>
    <scope>NUCLEOTIDE SEQUENCE [LARGE SCALE GENOMIC DNA]</scope>
    <source>
        <strain evidence="4 5">BARC 318</strain>
    </source>
</reference>
<dbReference type="GO" id="GO:0008270">
    <property type="term" value="F:zinc ion binding"/>
    <property type="evidence" value="ECO:0007669"/>
    <property type="project" value="InterPro"/>
</dbReference>
<evidence type="ECO:0000313" key="4">
    <source>
        <dbReference type="EMBL" id="ATZ16723.1"/>
    </source>
</evidence>
<keyword evidence="2" id="KW-0862">Zinc</keyword>
<gene>
    <name evidence="4" type="primary">tadA</name>
    <name evidence="4" type="ORF">EFREU_v1c07030</name>
</gene>
<keyword evidence="5" id="KW-1185">Reference proteome</keyword>
<dbReference type="InterPro" id="IPR016192">
    <property type="entry name" value="APOBEC/CMP_deaminase_Zn-bd"/>
</dbReference>
<dbReference type="Proteomes" id="UP000232222">
    <property type="component" value="Chromosome"/>
</dbReference>
<accession>A0A2K8NVR7</accession>
<dbReference type="EMBL" id="CP024962">
    <property type="protein sequence ID" value="ATZ16723.1"/>
    <property type="molecule type" value="Genomic_DNA"/>
</dbReference>
<feature type="domain" description="CMP/dCMP-type deaminase" evidence="3">
    <location>
        <begin position="1"/>
        <end position="128"/>
    </location>
</feature>
<name>A0A2K8NVR7_9MOLU</name>
<organism evidence="4 5">
    <name type="scientific">Entomoplasma freundtii</name>
    <dbReference type="NCBI Taxonomy" id="74700"/>
    <lineage>
        <taxon>Bacteria</taxon>
        <taxon>Bacillati</taxon>
        <taxon>Mycoplasmatota</taxon>
        <taxon>Mollicutes</taxon>
        <taxon>Entomoplasmatales</taxon>
        <taxon>Entomoplasmataceae</taxon>
        <taxon>Entomoplasma</taxon>
    </lineage>
</organism>
<dbReference type="InterPro" id="IPR002125">
    <property type="entry name" value="CMP_dCMP_dom"/>
</dbReference>
<dbReference type="PANTHER" id="PTHR11079">
    <property type="entry name" value="CYTOSINE DEAMINASE FAMILY MEMBER"/>
    <property type="match status" value="1"/>
</dbReference>
<dbReference type="PROSITE" id="PS51747">
    <property type="entry name" value="CYT_DCMP_DEAMINASES_2"/>
    <property type="match status" value="1"/>
</dbReference>
<keyword evidence="1" id="KW-0479">Metal-binding</keyword>
<dbReference type="Pfam" id="PF00383">
    <property type="entry name" value="dCMP_cyt_deam_1"/>
    <property type="match status" value="1"/>
</dbReference>
<protein>
    <submittedName>
        <fullName evidence="4">tRNA-specific adenosine deaminase</fullName>
    </submittedName>
</protein>
<evidence type="ECO:0000259" key="3">
    <source>
        <dbReference type="PROSITE" id="PS51747"/>
    </source>
</evidence>
<dbReference type="OrthoDB" id="9802676at2"/>
<dbReference type="Gene3D" id="3.40.140.10">
    <property type="entry name" value="Cytidine Deaminase, domain 2"/>
    <property type="match status" value="1"/>
</dbReference>
<dbReference type="CDD" id="cd01285">
    <property type="entry name" value="nucleoside_deaminase"/>
    <property type="match status" value="1"/>
</dbReference>